<sequence length="85" mass="9516">MIVTIADHTKLIAFNASSLIGLTSRIRQHIANMQRSVQNVDESFESSTERIRQGAEHRAQTTKWLHAMLNGTTQTQGEHSSLTLL</sequence>
<name>A0A2G6EAE9_9BACT</name>
<organism evidence="1 2">
    <name type="scientific">candidate division KSB3 bacterium</name>
    <dbReference type="NCBI Taxonomy" id="2044937"/>
    <lineage>
        <taxon>Bacteria</taxon>
        <taxon>candidate division KSB3</taxon>
    </lineage>
</organism>
<reference evidence="1 2" key="1">
    <citation type="submission" date="2017-10" db="EMBL/GenBank/DDBJ databases">
        <title>Novel microbial diversity and functional potential in the marine mammal oral microbiome.</title>
        <authorList>
            <person name="Dudek N.K."/>
            <person name="Sun C.L."/>
            <person name="Burstein D."/>
            <person name="Kantor R.S."/>
            <person name="Aliaga Goltsman D.S."/>
            <person name="Bik E.M."/>
            <person name="Thomas B.C."/>
            <person name="Banfield J.F."/>
            <person name="Relman D.A."/>
        </authorList>
    </citation>
    <scope>NUCLEOTIDE SEQUENCE [LARGE SCALE GENOMIC DNA]</scope>
    <source>
        <strain evidence="1">DOLZORAL124_49_17</strain>
    </source>
</reference>
<protein>
    <submittedName>
        <fullName evidence="1">Uncharacterized protein</fullName>
    </submittedName>
</protein>
<gene>
    <name evidence="1" type="ORF">CSB45_01315</name>
</gene>
<dbReference type="SUPFAM" id="SSF58104">
    <property type="entry name" value="Methyl-accepting chemotaxis protein (MCP) signaling domain"/>
    <property type="match status" value="1"/>
</dbReference>
<accession>A0A2G6EAE9</accession>
<dbReference type="EMBL" id="PDPS01000020">
    <property type="protein sequence ID" value="PID59073.1"/>
    <property type="molecule type" value="Genomic_DNA"/>
</dbReference>
<comment type="caution">
    <text evidence="1">The sequence shown here is derived from an EMBL/GenBank/DDBJ whole genome shotgun (WGS) entry which is preliminary data.</text>
</comment>
<dbReference type="AlphaFoldDB" id="A0A2G6EAE9"/>
<proteinExistence type="predicted"/>
<evidence type="ECO:0000313" key="2">
    <source>
        <dbReference type="Proteomes" id="UP000229740"/>
    </source>
</evidence>
<evidence type="ECO:0000313" key="1">
    <source>
        <dbReference type="EMBL" id="PID59073.1"/>
    </source>
</evidence>
<dbReference type="Proteomes" id="UP000229740">
    <property type="component" value="Unassembled WGS sequence"/>
</dbReference>